<dbReference type="InterPro" id="IPR005119">
    <property type="entry name" value="LysR_subst-bd"/>
</dbReference>
<sequence>MSLRRTVGRLPSRCPPPRCTDGAPPAALLRCPQERHPRPGGTGTVMWEMLHRHVADPDVVVQAMSARTVKVMVARGAGLGLLAGFETSADINGLVWLPLRDADPVHLCLTQRQDGLPSPSALIVRRLIRARADELTE</sequence>
<proteinExistence type="predicted"/>
<dbReference type="RefSeq" id="WP_241062665.1">
    <property type="nucleotide sequence ID" value="NZ_JAKWJU010000002.1"/>
</dbReference>
<reference evidence="2" key="2">
    <citation type="journal article" date="2023" name="Int. J. Syst. Evol. Microbiol.">
        <title>Streptomyces marispadix sp. nov., isolated from marine beach sediment of the Northern Coast of Portugal.</title>
        <authorList>
            <person name="dos Santos J.D.N."/>
            <person name="Vitorino I.R."/>
            <person name="Kallscheuer N."/>
            <person name="Srivastava A."/>
            <person name="Krautwurst S."/>
            <person name="Marz M."/>
            <person name="Jogler C."/>
            <person name="Lobo Da Cunha A."/>
            <person name="Catita J."/>
            <person name="Goncalves H."/>
            <person name="Gonzalez I."/>
            <person name="Reyes F."/>
            <person name="Lage O.M."/>
        </authorList>
    </citation>
    <scope>NUCLEOTIDE SEQUENCE</scope>
    <source>
        <strain evidence="2">M600PL45_2</strain>
    </source>
</reference>
<reference evidence="2" key="1">
    <citation type="submission" date="2022-03" db="EMBL/GenBank/DDBJ databases">
        <authorList>
            <person name="Santos J.D.N."/>
            <person name="Kallscheuer N."/>
            <person name="Jogler C."/>
            <person name="Lage O.M."/>
        </authorList>
    </citation>
    <scope>NUCLEOTIDE SEQUENCE</scope>
    <source>
        <strain evidence="2">M600PL45_2</strain>
    </source>
</reference>
<dbReference type="Proteomes" id="UP001166784">
    <property type="component" value="Unassembled WGS sequence"/>
</dbReference>
<comment type="caution">
    <text evidence="2">The sequence shown here is derived from an EMBL/GenBank/DDBJ whole genome shotgun (WGS) entry which is preliminary data.</text>
</comment>
<evidence type="ECO:0000313" key="2">
    <source>
        <dbReference type="EMBL" id="MCH6163799.1"/>
    </source>
</evidence>
<evidence type="ECO:0000313" key="3">
    <source>
        <dbReference type="Proteomes" id="UP001166784"/>
    </source>
</evidence>
<protein>
    <submittedName>
        <fullName evidence="2">Substrate-binding domain-containing protein</fullName>
    </submittedName>
</protein>
<dbReference type="EMBL" id="JAKWJU010000002">
    <property type="protein sequence ID" value="MCH6163799.1"/>
    <property type="molecule type" value="Genomic_DNA"/>
</dbReference>
<keyword evidence="3" id="KW-1185">Reference proteome</keyword>
<name>A0ABS9T5G7_9ACTN</name>
<dbReference type="SUPFAM" id="SSF53850">
    <property type="entry name" value="Periplasmic binding protein-like II"/>
    <property type="match status" value="1"/>
</dbReference>
<organism evidence="2 3">
    <name type="scientific">Streptomyces marispadix</name>
    <dbReference type="NCBI Taxonomy" id="2922868"/>
    <lineage>
        <taxon>Bacteria</taxon>
        <taxon>Bacillati</taxon>
        <taxon>Actinomycetota</taxon>
        <taxon>Actinomycetes</taxon>
        <taxon>Kitasatosporales</taxon>
        <taxon>Streptomycetaceae</taxon>
        <taxon>Streptomyces</taxon>
    </lineage>
</organism>
<dbReference type="Pfam" id="PF03466">
    <property type="entry name" value="LysR_substrate"/>
    <property type="match status" value="1"/>
</dbReference>
<dbReference type="Gene3D" id="3.40.190.10">
    <property type="entry name" value="Periplasmic binding protein-like II"/>
    <property type="match status" value="1"/>
</dbReference>
<accession>A0ABS9T5G7</accession>
<gene>
    <name evidence="2" type="ORF">MMA15_26380</name>
</gene>
<evidence type="ECO:0000259" key="1">
    <source>
        <dbReference type="Pfam" id="PF03466"/>
    </source>
</evidence>
<feature type="domain" description="LysR substrate-binding" evidence="1">
    <location>
        <begin position="24"/>
        <end position="131"/>
    </location>
</feature>